<dbReference type="Gene3D" id="3.40.50.620">
    <property type="entry name" value="HUPs"/>
    <property type="match status" value="1"/>
</dbReference>
<evidence type="ECO:0000256" key="1">
    <source>
        <dbReference type="SAM" id="MobiDB-lite"/>
    </source>
</evidence>
<dbReference type="InterPro" id="IPR015421">
    <property type="entry name" value="PyrdxlP-dep_Trfase_major"/>
</dbReference>
<dbReference type="AlphaFoldDB" id="A0AAD7UHS2"/>
<sequence length="913" mass="99285">MEEEEMVLLSEQIGRLGALSTPFGARPLVYCDWTASGRGLRSVEAVVASVLPTYGNTHTSNSACGVQSSSFVAEARKAVGEFVGARTTGKAAVDVVLFAANATAACCQLVSTLGIGEGWLVVSSPYEHHSNLLPWREAGADVVVIDEAPGGGVDLSHLERVLSRRSSGRSTVGAFCAASNCTGRRVDVEAVTRVLRSFGALSCWDFATLAPHHPPVMNGVEPLDAVFFSCHKFLGGPGAAGVLVVKKALLDPARPPARPGGGTVFFATKTTHRFLSNRVEREQGGTPDVLGIARAGVVARLALTKRFESRRLAFDMMMPATVLLGTGDLPIYPLMVRCGPRFLHFNFACQLLNDLFGIQARGGCQCAGPYAHRLLGIDDDASSLIEHALLEHKGSEVLRPGFVRISMASVAHNSSAEARYVERAWALVSAFGWRLLPSYRLDARSGEWRHSSRVSKPLGDDRRWLAEPRGLADRAAPSFDALLAEAERLLTSDDAPTVNDLVASPLDDALEPLRWFVTPAEASRRMKTTRTKEWPAEEPLEGPIRLSDPRPWTISDEARSRLRSGSSPEEEARRAKKPLRGRRGVATTTTTATTKKIAGDEEEPLVVVEKKDPATRPPKRLLKAVGEAIRDWDLIADGDRVLLGLSGGKDSLSLLHVLLHLQRVAPVRFELACATVDPLTSSFDPSPLIPYVEGLGVRYFYLRDPIVDAAADVEPASLCAYCARMKRGALYSCANRESFNKLALAHHLDDLAESFVMTALHNGGLRAMRAKYEADRGVTVIRPLVYAREHMTAAFAKAARLPVVNENCPACFEEPKERARVKKLLAKEEALFPNIYSSLRACLEPLMDDGVAAAIKRFSDAKKRTPRAREVHTDLLSSFSDDQLRAELAERRRASSKDPSSSSSSFVRCSSNT</sequence>
<protein>
    <submittedName>
        <fullName evidence="4">Uncharacterized protein</fullName>
    </submittedName>
</protein>
<dbReference type="Proteomes" id="UP001230188">
    <property type="component" value="Unassembled WGS sequence"/>
</dbReference>
<dbReference type="InterPro" id="IPR000192">
    <property type="entry name" value="Aminotrans_V_dom"/>
</dbReference>
<keyword evidence="5" id="KW-1185">Reference proteome</keyword>
<dbReference type="Pfam" id="PF00266">
    <property type="entry name" value="Aminotran_5"/>
    <property type="match status" value="1"/>
</dbReference>
<dbReference type="CDD" id="cd24138">
    <property type="entry name" value="TtcA-like"/>
    <property type="match status" value="1"/>
</dbReference>
<feature type="domain" description="tRNA(Ile)-lysidine/2-thiocytidine synthase N-terminal" evidence="3">
    <location>
        <begin position="641"/>
        <end position="804"/>
    </location>
</feature>
<dbReference type="PANTHER" id="PTHR43686">
    <property type="entry name" value="SULFURTRANSFERASE-RELATED"/>
    <property type="match status" value="1"/>
</dbReference>
<evidence type="ECO:0000259" key="2">
    <source>
        <dbReference type="Pfam" id="PF00266"/>
    </source>
</evidence>
<dbReference type="Gene3D" id="3.40.640.10">
    <property type="entry name" value="Type I PLP-dependent aspartate aminotransferase-like (Major domain)"/>
    <property type="match status" value="1"/>
</dbReference>
<dbReference type="SUPFAM" id="SSF53383">
    <property type="entry name" value="PLP-dependent transferases"/>
    <property type="match status" value="1"/>
</dbReference>
<dbReference type="InterPro" id="IPR015422">
    <property type="entry name" value="PyrdxlP-dep_Trfase_small"/>
</dbReference>
<dbReference type="InterPro" id="IPR015424">
    <property type="entry name" value="PyrdxlP-dep_Trfase"/>
</dbReference>
<dbReference type="InterPro" id="IPR014729">
    <property type="entry name" value="Rossmann-like_a/b/a_fold"/>
</dbReference>
<dbReference type="PANTHER" id="PTHR43686:SF1">
    <property type="entry name" value="AMINOTRAN_5 DOMAIN-CONTAINING PROTEIN"/>
    <property type="match status" value="1"/>
</dbReference>
<comment type="caution">
    <text evidence="4">The sequence shown here is derived from an EMBL/GenBank/DDBJ whole genome shotgun (WGS) entry which is preliminary data.</text>
</comment>
<feature type="region of interest" description="Disordered" evidence="1">
    <location>
        <begin position="524"/>
        <end position="592"/>
    </location>
</feature>
<dbReference type="EMBL" id="JAQMWT010000232">
    <property type="protein sequence ID" value="KAJ8607109.1"/>
    <property type="molecule type" value="Genomic_DNA"/>
</dbReference>
<organism evidence="4 5">
    <name type="scientific">Chrysophaeum taylorii</name>
    <dbReference type="NCBI Taxonomy" id="2483200"/>
    <lineage>
        <taxon>Eukaryota</taxon>
        <taxon>Sar</taxon>
        <taxon>Stramenopiles</taxon>
        <taxon>Ochrophyta</taxon>
        <taxon>Pelagophyceae</taxon>
        <taxon>Pelagomonadales</taxon>
        <taxon>Pelagomonadaceae</taxon>
        <taxon>Chrysophaeum</taxon>
    </lineage>
</organism>
<proteinExistence type="predicted"/>
<evidence type="ECO:0000313" key="4">
    <source>
        <dbReference type="EMBL" id="KAJ8607109.1"/>
    </source>
</evidence>
<reference evidence="4" key="1">
    <citation type="submission" date="2023-01" db="EMBL/GenBank/DDBJ databases">
        <title>Metagenome sequencing of chrysophaentin producing Chrysophaeum taylorii.</title>
        <authorList>
            <person name="Davison J."/>
            <person name="Bewley C."/>
        </authorList>
    </citation>
    <scope>NUCLEOTIDE SEQUENCE</scope>
    <source>
        <strain evidence="4">NIES-1699</strain>
    </source>
</reference>
<gene>
    <name evidence="4" type="ORF">CTAYLR_009153</name>
</gene>
<name>A0AAD7UHS2_9STRA</name>
<dbReference type="Pfam" id="PF01171">
    <property type="entry name" value="ATP_bind_3"/>
    <property type="match status" value="1"/>
</dbReference>
<dbReference type="Gene3D" id="3.90.1150.10">
    <property type="entry name" value="Aspartate Aminotransferase, domain 1"/>
    <property type="match status" value="1"/>
</dbReference>
<feature type="compositionally biased region" description="Low complexity" evidence="1">
    <location>
        <begin position="897"/>
        <end position="913"/>
    </location>
</feature>
<dbReference type="InterPro" id="IPR011063">
    <property type="entry name" value="TilS/TtcA_N"/>
</dbReference>
<feature type="domain" description="Aminotransferase class V" evidence="2">
    <location>
        <begin position="43"/>
        <end position="302"/>
    </location>
</feature>
<feature type="compositionally biased region" description="Basic residues" evidence="1">
    <location>
        <begin position="574"/>
        <end position="583"/>
    </location>
</feature>
<accession>A0AAD7UHS2</accession>
<feature type="region of interest" description="Disordered" evidence="1">
    <location>
        <begin position="890"/>
        <end position="913"/>
    </location>
</feature>
<evidence type="ECO:0000259" key="3">
    <source>
        <dbReference type="Pfam" id="PF01171"/>
    </source>
</evidence>
<dbReference type="SUPFAM" id="SSF52402">
    <property type="entry name" value="Adenine nucleotide alpha hydrolases-like"/>
    <property type="match status" value="1"/>
</dbReference>
<evidence type="ECO:0000313" key="5">
    <source>
        <dbReference type="Proteomes" id="UP001230188"/>
    </source>
</evidence>